<keyword evidence="7 9" id="KW-0862">Zinc</keyword>
<evidence type="ECO:0000256" key="1">
    <source>
        <dbReference type="ARBA" id="ARBA00001947"/>
    </source>
</evidence>
<comment type="cofactor">
    <cofactor evidence="1 10">
        <name>Zn(2+)</name>
        <dbReference type="ChEBI" id="CHEBI:29105"/>
    </cofactor>
</comment>
<organism evidence="11 12">
    <name type="scientific">Veillonella magna</name>
    <dbReference type="NCBI Taxonomy" id="464322"/>
    <lineage>
        <taxon>Bacteria</taxon>
        <taxon>Bacillati</taxon>
        <taxon>Bacillota</taxon>
        <taxon>Negativicutes</taxon>
        <taxon>Veillonellales</taxon>
        <taxon>Veillonellaceae</taxon>
        <taxon>Veillonella</taxon>
    </lineage>
</organism>
<dbReference type="EMBL" id="JACJLA010000002">
    <property type="protein sequence ID" value="MBM6912112.1"/>
    <property type="molecule type" value="Genomic_DNA"/>
</dbReference>
<comment type="similarity">
    <text evidence="2 9">Belongs to the peptidase M18 family.</text>
</comment>
<dbReference type="SUPFAM" id="SSF101821">
    <property type="entry name" value="Aminopeptidase/glucanase lid domain"/>
    <property type="match status" value="1"/>
</dbReference>
<keyword evidence="12" id="KW-1185">Reference proteome</keyword>
<comment type="caution">
    <text evidence="11">The sequence shown here is derived from an EMBL/GenBank/DDBJ whole genome shotgun (WGS) entry which is preliminary data.</text>
</comment>
<proteinExistence type="inferred from homology"/>
<keyword evidence="4 9" id="KW-0645">Protease</keyword>
<sequence>MTTAEHLLTFIKQSTSPYHTVSSAANILEENGFKELALNEEWHLSEGNYYVKVYGTTLFAFHIGRRVRSSMRIASAHTDFPAIRVKPNPISKEKEYGKLNVETYGGLILNTWLDRPLSMAGAVVCRGASPFSPVQYLIDLKRPLFTIPNLAIHMNRAMNDGVALNRQKDMLPLAMMCGDETPTEKQWMEVLGNEIGCAPEDILSYELTLYPAEDGCIFGLQNEFISSPRLDNLTSCVACLTGITEAAQAKAEGLRVIALFDNEEVGSRTKQGGASMILPTIIHRIYDALGLSAEACRADISGGFMVSADVAHAYHPNHGEKNDITNVPILNGGVVLKIAASQSYAGDAMALATVRDLCETNDIPWQRYVNRSDIPGGSTVGSISSAMLTMRTMDVGVALLAMHSARETMGIQDQAALNSLMKAFLR</sequence>
<evidence type="ECO:0000256" key="8">
    <source>
        <dbReference type="ARBA" id="ARBA00023049"/>
    </source>
</evidence>
<dbReference type="CDD" id="cd05658">
    <property type="entry name" value="M18_DAP"/>
    <property type="match status" value="1"/>
</dbReference>
<protein>
    <recommendedName>
        <fullName evidence="10">M18 family aminopeptidase</fullName>
        <ecNumber evidence="10">3.4.11.-</ecNumber>
    </recommendedName>
</protein>
<evidence type="ECO:0000256" key="6">
    <source>
        <dbReference type="ARBA" id="ARBA00022801"/>
    </source>
</evidence>
<dbReference type="GO" id="GO:0004177">
    <property type="term" value="F:aminopeptidase activity"/>
    <property type="evidence" value="ECO:0007669"/>
    <property type="project" value="UniProtKB-KW"/>
</dbReference>
<evidence type="ECO:0000256" key="10">
    <source>
        <dbReference type="RuleBase" id="RU004387"/>
    </source>
</evidence>
<evidence type="ECO:0000313" key="12">
    <source>
        <dbReference type="Proteomes" id="UP000707138"/>
    </source>
</evidence>
<keyword evidence="3 9" id="KW-0031">Aminopeptidase</keyword>
<evidence type="ECO:0000256" key="2">
    <source>
        <dbReference type="ARBA" id="ARBA00008290"/>
    </source>
</evidence>
<dbReference type="Proteomes" id="UP000707138">
    <property type="component" value="Unassembled WGS sequence"/>
</dbReference>
<keyword evidence="5 9" id="KW-0479">Metal-binding</keyword>
<evidence type="ECO:0000256" key="5">
    <source>
        <dbReference type="ARBA" id="ARBA00022723"/>
    </source>
</evidence>
<dbReference type="InterPro" id="IPR023358">
    <property type="entry name" value="Peptidase_M18_dom2"/>
</dbReference>
<evidence type="ECO:0000256" key="9">
    <source>
        <dbReference type="RuleBase" id="RU004386"/>
    </source>
</evidence>
<evidence type="ECO:0000256" key="7">
    <source>
        <dbReference type="ARBA" id="ARBA00022833"/>
    </source>
</evidence>
<dbReference type="InterPro" id="IPR001948">
    <property type="entry name" value="Peptidase_M18"/>
</dbReference>
<dbReference type="PRINTS" id="PR00932">
    <property type="entry name" value="AMINO1PTASE"/>
</dbReference>
<dbReference type="SUPFAM" id="SSF53187">
    <property type="entry name" value="Zn-dependent exopeptidases"/>
    <property type="match status" value="1"/>
</dbReference>
<dbReference type="Gene3D" id="3.40.630.10">
    <property type="entry name" value="Zn peptidases"/>
    <property type="match status" value="1"/>
</dbReference>
<keyword evidence="6 9" id="KW-0378">Hydrolase</keyword>
<dbReference type="PANTHER" id="PTHR28570">
    <property type="entry name" value="ASPARTYL AMINOPEPTIDASE"/>
    <property type="match status" value="1"/>
</dbReference>
<dbReference type="RefSeq" id="WP_205087381.1">
    <property type="nucleotide sequence ID" value="NZ_JACJLA010000002.1"/>
</dbReference>
<dbReference type="EC" id="3.4.11.-" evidence="10"/>
<gene>
    <name evidence="11" type="ORF">H6A01_02045</name>
</gene>
<dbReference type="Pfam" id="PF02127">
    <property type="entry name" value="Peptidase_M18"/>
    <property type="match status" value="1"/>
</dbReference>
<accession>A0ABS2GE68</accession>
<evidence type="ECO:0000256" key="3">
    <source>
        <dbReference type="ARBA" id="ARBA00022438"/>
    </source>
</evidence>
<evidence type="ECO:0000313" key="11">
    <source>
        <dbReference type="EMBL" id="MBM6912112.1"/>
    </source>
</evidence>
<dbReference type="PANTHER" id="PTHR28570:SF3">
    <property type="entry name" value="ASPARTYL AMINOPEPTIDASE"/>
    <property type="match status" value="1"/>
</dbReference>
<reference evidence="11 12" key="1">
    <citation type="journal article" date="2021" name="Sci. Rep.">
        <title>The distribution of antibiotic resistance genes in chicken gut microbiota commensals.</title>
        <authorList>
            <person name="Juricova H."/>
            <person name="Matiasovicova J."/>
            <person name="Kubasova T."/>
            <person name="Cejkova D."/>
            <person name="Rychlik I."/>
        </authorList>
    </citation>
    <scope>NUCLEOTIDE SEQUENCE [LARGE SCALE GENOMIC DNA]</scope>
    <source>
        <strain evidence="11 12">An537</strain>
    </source>
</reference>
<dbReference type="NCBIfam" id="NF002759">
    <property type="entry name" value="PRK02813.1"/>
    <property type="match status" value="1"/>
</dbReference>
<keyword evidence="8 9" id="KW-0482">Metalloprotease</keyword>
<evidence type="ECO:0000256" key="4">
    <source>
        <dbReference type="ARBA" id="ARBA00022670"/>
    </source>
</evidence>
<dbReference type="Gene3D" id="2.30.250.10">
    <property type="entry name" value="Aminopeptidase i, Domain 2"/>
    <property type="match status" value="1"/>
</dbReference>
<name>A0ABS2GE68_9FIRM</name>